<comment type="caution">
    <text evidence="3">The sequence shown here is derived from an EMBL/GenBank/DDBJ whole genome shotgun (WGS) entry which is preliminary data.</text>
</comment>
<keyword evidence="4" id="KW-1185">Reference proteome</keyword>
<dbReference type="Proteomes" id="UP000561045">
    <property type="component" value="Unassembled WGS sequence"/>
</dbReference>
<keyword evidence="3" id="KW-0378">Hydrolase</keyword>
<feature type="domain" description="Smr" evidence="2">
    <location>
        <begin position="240"/>
        <end position="321"/>
    </location>
</feature>
<dbReference type="PANTHER" id="PTHR35562">
    <property type="entry name" value="DNA ENDONUCLEASE SMRA-RELATED"/>
    <property type="match status" value="1"/>
</dbReference>
<reference evidence="3 4" key="1">
    <citation type="submission" date="2020-08" db="EMBL/GenBank/DDBJ databases">
        <title>Genomic Encyclopedia of Type Strains, Phase IV (KMG-IV): sequencing the most valuable type-strain genomes for metagenomic binning, comparative biology and taxonomic classification.</title>
        <authorList>
            <person name="Goeker M."/>
        </authorList>
    </citation>
    <scope>NUCLEOTIDE SEQUENCE [LARGE SCALE GENOMIC DNA]</scope>
    <source>
        <strain evidence="3 4">DSM 106739</strain>
    </source>
</reference>
<dbReference type="EMBL" id="JACIET010000001">
    <property type="protein sequence ID" value="MBB4010772.1"/>
    <property type="molecule type" value="Genomic_DNA"/>
</dbReference>
<dbReference type="SMART" id="SM00463">
    <property type="entry name" value="SMR"/>
    <property type="match status" value="1"/>
</dbReference>
<gene>
    <name evidence="3" type="ORF">GGR36_000080</name>
</gene>
<accession>A0A840BGP4</accession>
<dbReference type="InterPro" id="IPR036063">
    <property type="entry name" value="Smr_dom_sf"/>
</dbReference>
<feature type="compositionally biased region" description="Low complexity" evidence="1">
    <location>
        <begin position="13"/>
        <end position="27"/>
    </location>
</feature>
<dbReference type="Pfam" id="PF01713">
    <property type="entry name" value="Smr"/>
    <property type="match status" value="1"/>
</dbReference>
<dbReference type="SUPFAM" id="SSF160443">
    <property type="entry name" value="SMR domain-like"/>
    <property type="match status" value="1"/>
</dbReference>
<dbReference type="RefSeq" id="WP_242533122.1">
    <property type="nucleotide sequence ID" value="NZ_BAABLE010000011.1"/>
</dbReference>
<sequence length="327" mass="35345">MNKRPPKAGQLDALRALKPQLPAAPALMRKKPQARTPESDDADIDFAAAVGGAKPLRAHNRAEIATPKPAPIPRARPAEDAPEAPCAKPAVPMSDAAALRDALKDVVALRDDGRIDPDRLGRRVPTGMPATQEIGTDTLAAWLDRAEHPHDPAALFRHAVGPAAPLRDTGRVHLAPPSPAPQPRQREADDQQVLADSIVAPLSFEDRLDMGDEAVFIRAGIPRRVLTDLRRGRWVVQAELDLHGMDREEARTSLAQFLALRLSRGERCVRVIHGKGLGSPGRIGVLKQLSRNWLAQREEILAFCQAKPHDGGDGAVLVLLRAPKPSA</sequence>
<keyword evidence="3" id="KW-0540">Nuclease</keyword>
<evidence type="ECO:0000259" key="2">
    <source>
        <dbReference type="PROSITE" id="PS50828"/>
    </source>
</evidence>
<organism evidence="3 4">
    <name type="scientific">Niveibacterium umoris</name>
    <dbReference type="NCBI Taxonomy" id="1193620"/>
    <lineage>
        <taxon>Bacteria</taxon>
        <taxon>Pseudomonadati</taxon>
        <taxon>Pseudomonadota</taxon>
        <taxon>Betaproteobacteria</taxon>
        <taxon>Rhodocyclales</taxon>
        <taxon>Rhodocyclaceae</taxon>
        <taxon>Niveibacterium</taxon>
    </lineage>
</organism>
<feature type="region of interest" description="Disordered" evidence="1">
    <location>
        <begin position="56"/>
        <end position="89"/>
    </location>
</feature>
<proteinExistence type="predicted"/>
<feature type="region of interest" description="Disordered" evidence="1">
    <location>
        <begin position="167"/>
        <end position="191"/>
    </location>
</feature>
<evidence type="ECO:0000256" key="1">
    <source>
        <dbReference type="SAM" id="MobiDB-lite"/>
    </source>
</evidence>
<dbReference type="Gene3D" id="3.30.1370.110">
    <property type="match status" value="1"/>
</dbReference>
<dbReference type="AlphaFoldDB" id="A0A840BGP4"/>
<dbReference type="InterPro" id="IPR002625">
    <property type="entry name" value="Smr_dom"/>
</dbReference>
<keyword evidence="3" id="KW-0255">Endonuclease</keyword>
<name>A0A840BGP4_9RHOO</name>
<dbReference type="PANTHER" id="PTHR35562:SF2">
    <property type="entry name" value="DNA ENDONUCLEASE SMRA-RELATED"/>
    <property type="match status" value="1"/>
</dbReference>
<evidence type="ECO:0000313" key="4">
    <source>
        <dbReference type="Proteomes" id="UP000561045"/>
    </source>
</evidence>
<protein>
    <submittedName>
        <fullName evidence="3">DNA-nicking Smr family endonuclease</fullName>
    </submittedName>
</protein>
<evidence type="ECO:0000313" key="3">
    <source>
        <dbReference type="EMBL" id="MBB4010772.1"/>
    </source>
</evidence>
<feature type="region of interest" description="Disordered" evidence="1">
    <location>
        <begin position="1"/>
        <end position="42"/>
    </location>
</feature>
<dbReference type="GO" id="GO:0004519">
    <property type="term" value="F:endonuclease activity"/>
    <property type="evidence" value="ECO:0007669"/>
    <property type="project" value="UniProtKB-KW"/>
</dbReference>
<dbReference type="PROSITE" id="PS50828">
    <property type="entry name" value="SMR"/>
    <property type="match status" value="1"/>
</dbReference>